<evidence type="ECO:0000313" key="3">
    <source>
        <dbReference type="Proteomes" id="UP000294901"/>
    </source>
</evidence>
<dbReference type="AlphaFoldDB" id="A0A4R6J8P0"/>
<keyword evidence="3" id="KW-1185">Reference proteome</keyword>
<protein>
    <submittedName>
        <fullName evidence="2">Uncharacterized protein</fullName>
    </submittedName>
</protein>
<comment type="caution">
    <text evidence="2">The sequence shown here is derived from an EMBL/GenBank/DDBJ whole genome shotgun (WGS) entry which is preliminary data.</text>
</comment>
<gene>
    <name evidence="2" type="ORF">C8E87_6952</name>
</gene>
<dbReference type="OrthoDB" id="3482823at2"/>
<accession>A0A4R6J8P0</accession>
<proteinExistence type="predicted"/>
<sequence>MELRWWSIEVLDGPRGTARAWHESLGSNLVEAAVTNGAYRWEWTFHQWGVLFEIAFRTDEAWSAYRALPVVAAALDAVPDMAHGLYVYPGRGGSGGRTEPRSTHPLSGGGAAEMPLPQIRELLTLRDGRRPAFTLGIHQLI</sequence>
<dbReference type="RefSeq" id="WP_133877620.1">
    <property type="nucleotide sequence ID" value="NZ_BOMD01000080.1"/>
</dbReference>
<feature type="region of interest" description="Disordered" evidence="1">
    <location>
        <begin position="93"/>
        <end position="113"/>
    </location>
</feature>
<organism evidence="2 3">
    <name type="scientific">Paractinoplanes brasiliensis</name>
    <dbReference type="NCBI Taxonomy" id="52695"/>
    <lineage>
        <taxon>Bacteria</taxon>
        <taxon>Bacillati</taxon>
        <taxon>Actinomycetota</taxon>
        <taxon>Actinomycetes</taxon>
        <taxon>Micromonosporales</taxon>
        <taxon>Micromonosporaceae</taxon>
        <taxon>Paractinoplanes</taxon>
    </lineage>
</organism>
<dbReference type="Proteomes" id="UP000294901">
    <property type="component" value="Unassembled WGS sequence"/>
</dbReference>
<evidence type="ECO:0000313" key="2">
    <source>
        <dbReference type="EMBL" id="TDO31527.1"/>
    </source>
</evidence>
<evidence type="ECO:0000256" key="1">
    <source>
        <dbReference type="SAM" id="MobiDB-lite"/>
    </source>
</evidence>
<reference evidence="2 3" key="1">
    <citation type="submission" date="2019-03" db="EMBL/GenBank/DDBJ databases">
        <title>Sequencing the genomes of 1000 actinobacteria strains.</title>
        <authorList>
            <person name="Klenk H.-P."/>
        </authorList>
    </citation>
    <scope>NUCLEOTIDE SEQUENCE [LARGE SCALE GENOMIC DNA]</scope>
    <source>
        <strain evidence="2 3">DSM 43805</strain>
    </source>
</reference>
<name>A0A4R6J8P0_9ACTN</name>
<dbReference type="EMBL" id="SNWR01000002">
    <property type="protein sequence ID" value="TDO31527.1"/>
    <property type="molecule type" value="Genomic_DNA"/>
</dbReference>